<dbReference type="GO" id="GO:0009166">
    <property type="term" value="P:nucleotide catabolic process"/>
    <property type="evidence" value="ECO:0007669"/>
    <property type="project" value="InterPro"/>
</dbReference>
<dbReference type="CDD" id="cd07410">
    <property type="entry name" value="MPP_CpdB_N"/>
    <property type="match status" value="1"/>
</dbReference>
<keyword evidence="8" id="KW-0547">Nucleotide-binding</keyword>
<dbReference type="AlphaFoldDB" id="A0A2N5HC33"/>
<proteinExistence type="inferred from homology"/>
<name>A0A2N5HC33_9BACI</name>
<dbReference type="PRINTS" id="PR01607">
    <property type="entry name" value="APYRASEFAMLY"/>
</dbReference>
<reference evidence="10 11" key="1">
    <citation type="submission" date="2017-11" db="EMBL/GenBank/DDBJ databases">
        <title>Comparitive Functional Genomics of Dry Heat Resistant strains isolated from the Viking Spacecraft.</title>
        <authorList>
            <person name="Seuylemezian A."/>
            <person name="Cooper K."/>
            <person name="Vaishampayan P."/>
        </authorList>
    </citation>
    <scope>NUCLEOTIDE SEQUENCE [LARGE SCALE GENOMIC DNA]</scope>
    <source>
        <strain evidence="10 11">V32-6</strain>
    </source>
</reference>
<gene>
    <name evidence="10" type="ORF">CVD27_17970</name>
</gene>
<dbReference type="GO" id="GO:0008254">
    <property type="term" value="F:3'-nucleotidase activity"/>
    <property type="evidence" value="ECO:0007669"/>
    <property type="project" value="UniProtKB-EC"/>
</dbReference>
<dbReference type="InterPro" id="IPR041827">
    <property type="entry name" value="CpdB_N"/>
</dbReference>
<dbReference type="InterPro" id="IPR029052">
    <property type="entry name" value="Metallo-depent_PP-like"/>
</dbReference>
<dbReference type="Gene3D" id="3.60.21.10">
    <property type="match status" value="1"/>
</dbReference>
<evidence type="ECO:0000256" key="3">
    <source>
        <dbReference type="ARBA" id="ARBA00001968"/>
    </source>
</evidence>
<dbReference type="Pfam" id="PF00149">
    <property type="entry name" value="Metallophos"/>
    <property type="match status" value="1"/>
</dbReference>
<organism evidence="10 11">
    <name type="scientific">Neobacillus cucumis</name>
    <dbReference type="NCBI Taxonomy" id="1740721"/>
    <lineage>
        <taxon>Bacteria</taxon>
        <taxon>Bacillati</taxon>
        <taxon>Bacillota</taxon>
        <taxon>Bacilli</taxon>
        <taxon>Bacillales</taxon>
        <taxon>Bacillaceae</taxon>
        <taxon>Neobacillus</taxon>
    </lineage>
</organism>
<comment type="cofactor">
    <cofactor evidence="3">
        <name>a divalent metal cation</name>
        <dbReference type="ChEBI" id="CHEBI:60240"/>
    </cofactor>
</comment>
<keyword evidence="8" id="KW-0732">Signal</keyword>
<evidence type="ECO:0000256" key="7">
    <source>
        <dbReference type="ARBA" id="ARBA00023268"/>
    </source>
</evidence>
<evidence type="ECO:0000313" key="10">
    <source>
        <dbReference type="EMBL" id="PLS03064.1"/>
    </source>
</evidence>
<dbReference type="PROSITE" id="PS00786">
    <property type="entry name" value="5_NUCLEOTIDASE_2"/>
    <property type="match status" value="1"/>
</dbReference>
<keyword evidence="7" id="KW-0511">Multifunctional enzyme</keyword>
<keyword evidence="6 8" id="KW-0378">Hydrolase</keyword>
<evidence type="ECO:0000259" key="9">
    <source>
        <dbReference type="Pfam" id="PF00149"/>
    </source>
</evidence>
<feature type="signal peptide" evidence="8">
    <location>
        <begin position="1"/>
        <end position="30"/>
    </location>
</feature>
<dbReference type="GO" id="GO:0030288">
    <property type="term" value="C:outer membrane-bounded periplasmic space"/>
    <property type="evidence" value="ECO:0007669"/>
    <property type="project" value="TreeGrafter"/>
</dbReference>
<dbReference type="InterPro" id="IPR006146">
    <property type="entry name" value="5'-Nucleotdase_CS"/>
</dbReference>
<comment type="catalytic activity">
    <reaction evidence="1">
        <text>a ribonucleoside 3'-phosphate + H2O = a ribonucleoside + phosphate</text>
        <dbReference type="Rhea" id="RHEA:10144"/>
        <dbReference type="ChEBI" id="CHEBI:13197"/>
        <dbReference type="ChEBI" id="CHEBI:15377"/>
        <dbReference type="ChEBI" id="CHEBI:18254"/>
        <dbReference type="ChEBI" id="CHEBI:43474"/>
        <dbReference type="EC" id="3.1.3.6"/>
    </reaction>
</comment>
<dbReference type="Proteomes" id="UP000234950">
    <property type="component" value="Unassembled WGS sequence"/>
</dbReference>
<feature type="chain" id="PRO_5014491538" description="Calcineurin-like phosphoesterase domain-containing protein" evidence="8">
    <location>
        <begin position="31"/>
        <end position="376"/>
    </location>
</feature>
<dbReference type="OrthoDB" id="9775118at2"/>
<comment type="subcellular location">
    <subcellularLocation>
        <location evidence="4">Cell envelope</location>
    </subcellularLocation>
</comment>
<dbReference type="SUPFAM" id="SSF56300">
    <property type="entry name" value="Metallo-dependent phosphatases"/>
    <property type="match status" value="1"/>
</dbReference>
<evidence type="ECO:0000256" key="1">
    <source>
        <dbReference type="ARBA" id="ARBA00000527"/>
    </source>
</evidence>
<dbReference type="PROSITE" id="PS00785">
    <property type="entry name" value="5_NUCLEOTIDASE_1"/>
    <property type="match status" value="1"/>
</dbReference>
<evidence type="ECO:0000313" key="11">
    <source>
        <dbReference type="Proteomes" id="UP000234950"/>
    </source>
</evidence>
<accession>A0A2N5HC33</accession>
<evidence type="ECO:0000256" key="4">
    <source>
        <dbReference type="ARBA" id="ARBA00004196"/>
    </source>
</evidence>
<evidence type="ECO:0000256" key="8">
    <source>
        <dbReference type="RuleBase" id="RU362119"/>
    </source>
</evidence>
<dbReference type="GO" id="GO:0046872">
    <property type="term" value="F:metal ion binding"/>
    <property type="evidence" value="ECO:0007669"/>
    <property type="project" value="InterPro"/>
</dbReference>
<comment type="similarity">
    <text evidence="5 8">Belongs to the 5'-nucleotidase family.</text>
</comment>
<dbReference type="GO" id="GO:0008663">
    <property type="term" value="F:2',3'-cyclic-nucleotide 2'-phosphodiesterase activity"/>
    <property type="evidence" value="ECO:0007669"/>
    <property type="project" value="UniProtKB-EC"/>
</dbReference>
<dbReference type="PANTHER" id="PTHR11575:SF6">
    <property type="entry name" value="2',3'-CYCLIC-NUCLEOTIDE 2'-PHOSPHODIESTERASE_3'-NUCLEOTIDASE"/>
    <property type="match status" value="1"/>
</dbReference>
<dbReference type="GO" id="GO:0000166">
    <property type="term" value="F:nucleotide binding"/>
    <property type="evidence" value="ECO:0007669"/>
    <property type="project" value="UniProtKB-KW"/>
</dbReference>
<sequence length="376" mass="42181">MKEVILVTKRLISFLSFLLVFFTFASLTVAAETGTASQEWVNLRILETTDIHADLMNYDYYQTKVDNRIGLVKTATLIREERKKSKNTLLFDDGDHLKGNPLGEYLARIRGMNKGKTHPVYRAFNYLKYDAIAIGNHEFNYGLGFLRTALKGAKMPVLNANVYSVKKNKPYFKPYTILKRNVIDESGESHVLNIGVLALMPTHIMKWDKANLEGKVFAKPMLETAKELVPIIKAQGADIIIALAHTGISSEPYHSDTENAVYYLTQIPEIDVVLAGHSHSVFPGQVYQGLPHTDLKSGLINGKPVVMASAFGSRLGIIDLKLGHRTGRWQIESKKSYTKPIADENGKSLVKTDKGLYKLVKEEHEEMVDFIKKLGL</sequence>
<keyword evidence="11" id="KW-1185">Reference proteome</keyword>
<dbReference type="InterPro" id="IPR006179">
    <property type="entry name" value="5_nucleotidase/apyrase"/>
</dbReference>
<feature type="domain" description="Calcineurin-like phosphoesterase" evidence="9">
    <location>
        <begin position="43"/>
        <end position="280"/>
    </location>
</feature>
<evidence type="ECO:0000256" key="2">
    <source>
        <dbReference type="ARBA" id="ARBA00001730"/>
    </source>
</evidence>
<protein>
    <recommendedName>
        <fullName evidence="9">Calcineurin-like phosphoesterase domain-containing protein</fullName>
    </recommendedName>
</protein>
<dbReference type="PANTHER" id="PTHR11575">
    <property type="entry name" value="5'-NUCLEOTIDASE-RELATED"/>
    <property type="match status" value="1"/>
</dbReference>
<comment type="catalytic activity">
    <reaction evidence="2">
        <text>a nucleoside 2',3'-cyclic phosphate + H2O = a nucleoside 3'-phosphate + H(+)</text>
        <dbReference type="Rhea" id="RHEA:19621"/>
        <dbReference type="ChEBI" id="CHEBI:15377"/>
        <dbReference type="ChEBI" id="CHEBI:15378"/>
        <dbReference type="ChEBI" id="CHEBI:66949"/>
        <dbReference type="ChEBI" id="CHEBI:66954"/>
        <dbReference type="EC" id="3.1.4.16"/>
    </reaction>
</comment>
<dbReference type="EMBL" id="PGVE01000064">
    <property type="protein sequence ID" value="PLS03064.1"/>
    <property type="molecule type" value="Genomic_DNA"/>
</dbReference>
<evidence type="ECO:0000256" key="6">
    <source>
        <dbReference type="ARBA" id="ARBA00022801"/>
    </source>
</evidence>
<dbReference type="InterPro" id="IPR004843">
    <property type="entry name" value="Calcineurin-like_PHP"/>
</dbReference>
<evidence type="ECO:0000256" key="5">
    <source>
        <dbReference type="ARBA" id="ARBA00006654"/>
    </source>
</evidence>
<comment type="caution">
    <text evidence="10">The sequence shown here is derived from an EMBL/GenBank/DDBJ whole genome shotgun (WGS) entry which is preliminary data.</text>
</comment>